<protein>
    <submittedName>
        <fullName evidence="2">Uncharacterized protein</fullName>
    </submittedName>
</protein>
<proteinExistence type="predicted"/>
<comment type="caution">
    <text evidence="2">The sequence shown here is derived from an EMBL/GenBank/DDBJ whole genome shotgun (WGS) entry which is preliminary data.</text>
</comment>
<dbReference type="AlphaFoldDB" id="A0AAD4MZZ9"/>
<accession>A0AAD4MZZ9</accession>
<gene>
    <name evidence="2" type="ORF">DdX_12774</name>
</gene>
<evidence type="ECO:0000313" key="3">
    <source>
        <dbReference type="Proteomes" id="UP001201812"/>
    </source>
</evidence>
<organism evidence="2 3">
    <name type="scientific">Ditylenchus destructor</name>
    <dbReference type="NCBI Taxonomy" id="166010"/>
    <lineage>
        <taxon>Eukaryota</taxon>
        <taxon>Metazoa</taxon>
        <taxon>Ecdysozoa</taxon>
        <taxon>Nematoda</taxon>
        <taxon>Chromadorea</taxon>
        <taxon>Rhabditida</taxon>
        <taxon>Tylenchina</taxon>
        <taxon>Tylenchomorpha</taxon>
        <taxon>Sphaerularioidea</taxon>
        <taxon>Anguinidae</taxon>
        <taxon>Anguininae</taxon>
        <taxon>Ditylenchus</taxon>
    </lineage>
</organism>
<reference evidence="2" key="1">
    <citation type="submission" date="2022-01" db="EMBL/GenBank/DDBJ databases">
        <title>Genome Sequence Resource for Two Populations of Ditylenchus destructor, the Migratory Endoparasitic Phytonematode.</title>
        <authorList>
            <person name="Zhang H."/>
            <person name="Lin R."/>
            <person name="Xie B."/>
        </authorList>
    </citation>
    <scope>NUCLEOTIDE SEQUENCE</scope>
    <source>
        <strain evidence="2">BazhouSP</strain>
    </source>
</reference>
<name>A0AAD4MZZ9_9BILA</name>
<feature type="signal peptide" evidence="1">
    <location>
        <begin position="1"/>
        <end position="23"/>
    </location>
</feature>
<evidence type="ECO:0000313" key="2">
    <source>
        <dbReference type="EMBL" id="KAI1706782.1"/>
    </source>
</evidence>
<dbReference type="EMBL" id="JAKKPZ010000045">
    <property type="protein sequence ID" value="KAI1706782.1"/>
    <property type="molecule type" value="Genomic_DNA"/>
</dbReference>
<feature type="chain" id="PRO_5042094516" evidence="1">
    <location>
        <begin position="24"/>
        <end position="137"/>
    </location>
</feature>
<dbReference type="Proteomes" id="UP001201812">
    <property type="component" value="Unassembled WGS sequence"/>
</dbReference>
<evidence type="ECO:0000256" key="1">
    <source>
        <dbReference type="SAM" id="SignalP"/>
    </source>
</evidence>
<sequence length="137" mass="15395">MNSMSGGAFTVLFLSTHLLLTLGQQYFPLTDYYPSYPGAYGVMGMMRPPPVTQPPPYPAWNYQRVGMGPYQHMYATPNLYARGTSQYTYGSGSYAHTYHVPNPAPSQATDMRHSGNEFASLWFMCSSKNCGRGKRRR</sequence>
<keyword evidence="3" id="KW-1185">Reference proteome</keyword>
<keyword evidence="1" id="KW-0732">Signal</keyword>